<dbReference type="Proteomes" id="UP000588586">
    <property type="component" value="Unassembled WGS sequence"/>
</dbReference>
<dbReference type="Pfam" id="PF19040">
    <property type="entry name" value="SGNH"/>
    <property type="match status" value="1"/>
</dbReference>
<dbReference type="Pfam" id="PF01757">
    <property type="entry name" value="Acyl_transf_3"/>
    <property type="match status" value="1"/>
</dbReference>
<feature type="domain" description="Acyltransferase 3" evidence="3">
    <location>
        <begin position="26"/>
        <end position="354"/>
    </location>
</feature>
<dbReference type="EMBL" id="JABEPQ010000001">
    <property type="protein sequence ID" value="NNM45624.1"/>
    <property type="molecule type" value="Genomic_DNA"/>
</dbReference>
<evidence type="ECO:0000256" key="1">
    <source>
        <dbReference type="SAM" id="MobiDB-lite"/>
    </source>
</evidence>
<keyword evidence="6" id="KW-1185">Reference proteome</keyword>
<keyword evidence="2" id="KW-0812">Transmembrane</keyword>
<evidence type="ECO:0000259" key="3">
    <source>
        <dbReference type="Pfam" id="PF01757"/>
    </source>
</evidence>
<dbReference type="GO" id="GO:0016020">
    <property type="term" value="C:membrane"/>
    <property type="evidence" value="ECO:0007669"/>
    <property type="project" value="TreeGrafter"/>
</dbReference>
<gene>
    <name evidence="5" type="ORF">HJG52_06345</name>
</gene>
<dbReference type="AlphaFoldDB" id="A0A849HGA1"/>
<feature type="transmembrane region" description="Helical" evidence="2">
    <location>
        <begin position="279"/>
        <end position="297"/>
    </location>
</feature>
<reference evidence="5 6" key="1">
    <citation type="submission" date="2020-04" db="EMBL/GenBank/DDBJ databases">
        <title>Knoellia sp. isolate from air conditioner.</title>
        <authorList>
            <person name="Chea S."/>
            <person name="Kim D.-U."/>
        </authorList>
    </citation>
    <scope>NUCLEOTIDE SEQUENCE [LARGE SCALE GENOMIC DNA]</scope>
    <source>
        <strain evidence="5 6">DB2414S</strain>
    </source>
</reference>
<dbReference type="InterPro" id="IPR002656">
    <property type="entry name" value="Acyl_transf_3_dom"/>
</dbReference>
<feature type="region of interest" description="Disordered" evidence="1">
    <location>
        <begin position="424"/>
        <end position="444"/>
    </location>
</feature>
<accession>A0A849HGA1</accession>
<evidence type="ECO:0000313" key="5">
    <source>
        <dbReference type="EMBL" id="NNM45624.1"/>
    </source>
</evidence>
<feature type="region of interest" description="Disordered" evidence="1">
    <location>
        <begin position="714"/>
        <end position="733"/>
    </location>
</feature>
<keyword evidence="2" id="KW-0472">Membrane</keyword>
<feature type="transmembrane region" description="Helical" evidence="2">
    <location>
        <begin position="386"/>
        <end position="408"/>
    </location>
</feature>
<proteinExistence type="predicted"/>
<feature type="transmembrane region" description="Helical" evidence="2">
    <location>
        <begin position="92"/>
        <end position="111"/>
    </location>
</feature>
<evidence type="ECO:0000256" key="2">
    <source>
        <dbReference type="SAM" id="Phobius"/>
    </source>
</evidence>
<evidence type="ECO:0000259" key="4">
    <source>
        <dbReference type="Pfam" id="PF19040"/>
    </source>
</evidence>
<dbReference type="GO" id="GO:0016747">
    <property type="term" value="F:acyltransferase activity, transferring groups other than amino-acyl groups"/>
    <property type="evidence" value="ECO:0007669"/>
    <property type="project" value="InterPro"/>
</dbReference>
<feature type="transmembrane region" description="Helical" evidence="2">
    <location>
        <begin position="163"/>
        <end position="180"/>
    </location>
</feature>
<dbReference type="InterPro" id="IPR043968">
    <property type="entry name" value="SGNH"/>
</dbReference>
<name>A0A849HGA1_9MICO</name>
<sequence>MTPAATPAATSTKGAKTSRAQRFRPDIEGLRAVAVLLVLIYHAGLPLPNGYFGVDVFFVISGFLITGLLVRELTTTGTISWTRFVGRRIRRLLPAAVLVLAVTAAVGWFVVPGLRRRELGGDIAAAALYVVNWRFAAKDVDPPTLEVRQSAVQHFWSLAVEEQFYVVWPLALIALALVLRRLGRRPTVGWVAAVLAVVAIPSFAYAVWLAPLEPSRAYVVTTTRAWELGLGCALALWCAVGQGNWGSGRVATLTRAGVGWAGLAAVVASALWLPKTGGYPGPLTLVPTVGAAAVIWSGTTGDRWGPVRLLGTAPMVWIGGLSYSLYLWHWPAVILTEWWHRGLTGPEKVAVVVASVVPAWASHRFVEAPIHHSRALARRARPVLALGLGLSLAGVAVAAPLLLVPSAFRTAPASAARPPVTELGAATLGTPAPGQQGAGTGAGDPAAYDVDAWDWVAPDPQLAGRDRTDAETTRCLASPATVRAKRCDFGDPTGSVTVALVGDSTTLQWLPALQELAAQRGWRVETYAKSGCELAAGRAQRRGLAYPQCDRWNDAVMARLRAEPPDLVVTSGHATTAWDGRRPTTAAMTAGWAQRWRELAAAGIPVAVLGDSPASPGDVDVCAARNATSLRRCAFDRDAAVTATALPQQREAVAAAATPAVRLVDLTDWICPGERCPLVVGNVAVHRPADHLTATYVRTLAPVLGRALDEQLTDPAADPATGQVAGPGGAGAD</sequence>
<feature type="transmembrane region" description="Helical" evidence="2">
    <location>
        <begin position="309"/>
        <end position="329"/>
    </location>
</feature>
<feature type="transmembrane region" description="Helical" evidence="2">
    <location>
        <begin position="253"/>
        <end position="273"/>
    </location>
</feature>
<dbReference type="PANTHER" id="PTHR23028">
    <property type="entry name" value="ACETYLTRANSFERASE"/>
    <property type="match status" value="1"/>
</dbReference>
<feature type="transmembrane region" description="Helical" evidence="2">
    <location>
        <begin position="51"/>
        <end position="71"/>
    </location>
</feature>
<feature type="region of interest" description="Disordered" evidence="1">
    <location>
        <begin position="1"/>
        <end position="20"/>
    </location>
</feature>
<keyword evidence="5" id="KW-0012">Acyltransferase</keyword>
<feature type="compositionally biased region" description="Low complexity" evidence="1">
    <location>
        <begin position="1"/>
        <end position="18"/>
    </location>
</feature>
<dbReference type="PANTHER" id="PTHR23028:SF53">
    <property type="entry name" value="ACYL_TRANSF_3 DOMAIN-CONTAINING PROTEIN"/>
    <property type="match status" value="1"/>
</dbReference>
<dbReference type="GO" id="GO:0009103">
    <property type="term" value="P:lipopolysaccharide biosynthetic process"/>
    <property type="evidence" value="ECO:0007669"/>
    <property type="project" value="TreeGrafter"/>
</dbReference>
<protein>
    <submittedName>
        <fullName evidence="5">Acyltransferase</fullName>
    </submittedName>
</protein>
<keyword evidence="5" id="KW-0808">Transferase</keyword>
<comment type="caution">
    <text evidence="5">The sequence shown here is derived from an EMBL/GenBank/DDBJ whole genome shotgun (WGS) entry which is preliminary data.</text>
</comment>
<dbReference type="InterPro" id="IPR050879">
    <property type="entry name" value="Acyltransferase_3"/>
</dbReference>
<feature type="transmembrane region" description="Helical" evidence="2">
    <location>
        <begin position="29"/>
        <end position="45"/>
    </location>
</feature>
<feature type="domain" description="SGNH" evidence="4">
    <location>
        <begin position="483"/>
        <end position="704"/>
    </location>
</feature>
<feature type="transmembrane region" description="Helical" evidence="2">
    <location>
        <begin position="187"/>
        <end position="208"/>
    </location>
</feature>
<keyword evidence="2" id="KW-1133">Transmembrane helix</keyword>
<evidence type="ECO:0000313" key="6">
    <source>
        <dbReference type="Proteomes" id="UP000588586"/>
    </source>
</evidence>
<organism evidence="5 6">
    <name type="scientific">Knoellia koreensis</name>
    <dbReference type="NCBI Taxonomy" id="2730921"/>
    <lineage>
        <taxon>Bacteria</taxon>
        <taxon>Bacillati</taxon>
        <taxon>Actinomycetota</taxon>
        <taxon>Actinomycetes</taxon>
        <taxon>Micrococcales</taxon>
        <taxon>Intrasporangiaceae</taxon>
        <taxon>Knoellia</taxon>
    </lineage>
</organism>
<dbReference type="RefSeq" id="WP_171242620.1">
    <property type="nucleotide sequence ID" value="NZ_JABEPQ010000001.1"/>
</dbReference>